<sequence length="138" mass="15350">MASLPSTTLRQSSSLQKKNFSCHRRSIGLKRGFFAAASNPRTIFPCLKASYLLLPANRLRICHNRLAFLASSPDTPKREINPNPSYPTPSEPDVPKPEINPNPSYPTPGEPATTPGKHPQHPFSLLRRLQGYTMSEEI</sequence>
<organism evidence="2 3">
    <name type="scientific">Cryptomeria japonica</name>
    <name type="common">Japanese cedar</name>
    <name type="synonym">Cupressus japonica</name>
    <dbReference type="NCBI Taxonomy" id="3369"/>
    <lineage>
        <taxon>Eukaryota</taxon>
        <taxon>Viridiplantae</taxon>
        <taxon>Streptophyta</taxon>
        <taxon>Embryophyta</taxon>
        <taxon>Tracheophyta</taxon>
        <taxon>Spermatophyta</taxon>
        <taxon>Pinopsida</taxon>
        <taxon>Pinidae</taxon>
        <taxon>Conifers II</taxon>
        <taxon>Cupressales</taxon>
        <taxon>Cupressaceae</taxon>
        <taxon>Cryptomeria</taxon>
    </lineage>
</organism>
<feature type="compositionally biased region" description="Pro residues" evidence="1">
    <location>
        <begin position="84"/>
        <end position="109"/>
    </location>
</feature>
<protein>
    <submittedName>
        <fullName evidence="2">Uncharacterized protein</fullName>
    </submittedName>
</protein>
<reference evidence="2" key="1">
    <citation type="submission" date="2022-12" db="EMBL/GenBank/DDBJ databases">
        <title>Chromosome-Level Genome Assembly of Japanese Cedar (Cryptomeriajaponica D. Don).</title>
        <authorList>
            <person name="Fujino T."/>
            <person name="Yamaguchi K."/>
            <person name="Yokoyama T."/>
            <person name="Hamanaka T."/>
            <person name="Harazono Y."/>
            <person name="Kamada H."/>
            <person name="Kobayashi W."/>
            <person name="Ujino-Ihara T."/>
            <person name="Uchiyama K."/>
            <person name="Matsumoto A."/>
            <person name="Izuno A."/>
            <person name="Tsumura Y."/>
            <person name="Toyoda A."/>
            <person name="Shigenobu S."/>
            <person name="Moriguchi Y."/>
            <person name="Ueno S."/>
            <person name="Kasahara M."/>
        </authorList>
    </citation>
    <scope>NUCLEOTIDE SEQUENCE</scope>
</reference>
<dbReference type="EMBL" id="BSEH01000146">
    <property type="protein sequence ID" value="GLJ57557.1"/>
    <property type="molecule type" value="Genomic_DNA"/>
</dbReference>
<dbReference type="Proteomes" id="UP001234787">
    <property type="component" value="Unassembled WGS sequence"/>
</dbReference>
<feature type="region of interest" description="Disordered" evidence="1">
    <location>
        <begin position="72"/>
        <end position="138"/>
    </location>
</feature>
<evidence type="ECO:0000313" key="2">
    <source>
        <dbReference type="EMBL" id="GLJ57557.1"/>
    </source>
</evidence>
<evidence type="ECO:0000313" key="3">
    <source>
        <dbReference type="Proteomes" id="UP001234787"/>
    </source>
</evidence>
<evidence type="ECO:0000256" key="1">
    <source>
        <dbReference type="SAM" id="MobiDB-lite"/>
    </source>
</evidence>
<keyword evidence="3" id="KW-1185">Reference proteome</keyword>
<accession>A0AAD3NRH6</accession>
<name>A0AAD3NRH6_CRYJA</name>
<proteinExistence type="predicted"/>
<gene>
    <name evidence="2" type="ORF">SUGI_1342730</name>
</gene>
<dbReference type="AlphaFoldDB" id="A0AAD3NRH6"/>
<comment type="caution">
    <text evidence="2">The sequence shown here is derived from an EMBL/GenBank/DDBJ whole genome shotgun (WGS) entry which is preliminary data.</text>
</comment>